<dbReference type="PANTHER" id="PTHR10655:SF17">
    <property type="entry name" value="LYSOPHOSPHOLIPASE-LIKE PROTEIN 1"/>
    <property type="match status" value="1"/>
</dbReference>
<dbReference type="OrthoDB" id="9795555at2"/>
<protein>
    <submittedName>
        <fullName evidence="4">Phospholipase/Carboxylesterase</fullName>
    </submittedName>
</protein>
<proteinExistence type="inferred from homology"/>
<evidence type="ECO:0000313" key="5">
    <source>
        <dbReference type="Proteomes" id="UP000316095"/>
    </source>
</evidence>
<feature type="domain" description="Phospholipase/carboxylesterase/thioesterase" evidence="3">
    <location>
        <begin position="13"/>
        <end position="234"/>
    </location>
</feature>
<name>A0A5C5XF85_9PLAN</name>
<keyword evidence="5" id="KW-1185">Reference proteome</keyword>
<gene>
    <name evidence="4" type="ORF">Pan54_18250</name>
</gene>
<dbReference type="Pfam" id="PF02230">
    <property type="entry name" value="Abhydrolase_2"/>
    <property type="match status" value="1"/>
</dbReference>
<dbReference type="Proteomes" id="UP000316095">
    <property type="component" value="Unassembled WGS sequence"/>
</dbReference>
<dbReference type="AlphaFoldDB" id="A0A5C5XF85"/>
<comment type="similarity">
    <text evidence="1">Belongs to the AB hydrolase superfamily. AB hydrolase 2 family.</text>
</comment>
<organism evidence="4 5">
    <name type="scientific">Rubinisphaera italica</name>
    <dbReference type="NCBI Taxonomy" id="2527969"/>
    <lineage>
        <taxon>Bacteria</taxon>
        <taxon>Pseudomonadati</taxon>
        <taxon>Planctomycetota</taxon>
        <taxon>Planctomycetia</taxon>
        <taxon>Planctomycetales</taxon>
        <taxon>Planctomycetaceae</taxon>
        <taxon>Rubinisphaera</taxon>
    </lineage>
</organism>
<dbReference type="RefSeq" id="WP_146503123.1">
    <property type="nucleotide sequence ID" value="NZ_SJPG01000001.1"/>
</dbReference>
<dbReference type="PANTHER" id="PTHR10655">
    <property type="entry name" value="LYSOPHOSPHOLIPASE-RELATED"/>
    <property type="match status" value="1"/>
</dbReference>
<keyword evidence="2" id="KW-0378">Hydrolase</keyword>
<evidence type="ECO:0000256" key="1">
    <source>
        <dbReference type="ARBA" id="ARBA00006499"/>
    </source>
</evidence>
<sequence length="241" mass="26915">MQEEQIGPLKCRIVGNPRNAKLTAVFCHGYGAPGTDLVQLAPEILGLDERLDGQVAFVFPEAPLSLAELGMPGGRAWWEINMMRLQQLLQTRQIEKLVMAQPPGLKEARELFQKFLEALQSEYDLTMDRLILGGFSQGAMLTTDFFLRTSDQPAGLCLYSGTTICLEDWQKLAQEKTKLPILQSHGTQDPILPYEAAVLLKDLLNENGQEVEFLPFQGPHTIPYEALEQTAKMLVNISESK</sequence>
<evidence type="ECO:0000256" key="2">
    <source>
        <dbReference type="ARBA" id="ARBA00022801"/>
    </source>
</evidence>
<accession>A0A5C5XF85</accession>
<dbReference type="InterPro" id="IPR029058">
    <property type="entry name" value="AB_hydrolase_fold"/>
</dbReference>
<dbReference type="InterPro" id="IPR003140">
    <property type="entry name" value="PLipase/COase/thioEstase"/>
</dbReference>
<dbReference type="SUPFAM" id="SSF53474">
    <property type="entry name" value="alpha/beta-Hydrolases"/>
    <property type="match status" value="1"/>
</dbReference>
<dbReference type="GO" id="GO:0016787">
    <property type="term" value="F:hydrolase activity"/>
    <property type="evidence" value="ECO:0007669"/>
    <property type="project" value="UniProtKB-KW"/>
</dbReference>
<dbReference type="EMBL" id="SJPG01000001">
    <property type="protein sequence ID" value="TWT61091.1"/>
    <property type="molecule type" value="Genomic_DNA"/>
</dbReference>
<evidence type="ECO:0000313" key="4">
    <source>
        <dbReference type="EMBL" id="TWT61091.1"/>
    </source>
</evidence>
<comment type="caution">
    <text evidence="4">The sequence shown here is derived from an EMBL/GenBank/DDBJ whole genome shotgun (WGS) entry which is preliminary data.</text>
</comment>
<dbReference type="Gene3D" id="3.40.50.1820">
    <property type="entry name" value="alpha/beta hydrolase"/>
    <property type="match status" value="1"/>
</dbReference>
<evidence type="ECO:0000259" key="3">
    <source>
        <dbReference type="Pfam" id="PF02230"/>
    </source>
</evidence>
<reference evidence="4 5" key="1">
    <citation type="submission" date="2019-02" db="EMBL/GenBank/DDBJ databases">
        <title>Deep-cultivation of Planctomycetes and their phenomic and genomic characterization uncovers novel biology.</title>
        <authorList>
            <person name="Wiegand S."/>
            <person name="Jogler M."/>
            <person name="Boedeker C."/>
            <person name="Pinto D."/>
            <person name="Vollmers J."/>
            <person name="Rivas-Marin E."/>
            <person name="Kohn T."/>
            <person name="Peeters S.H."/>
            <person name="Heuer A."/>
            <person name="Rast P."/>
            <person name="Oberbeckmann S."/>
            <person name="Bunk B."/>
            <person name="Jeske O."/>
            <person name="Meyerdierks A."/>
            <person name="Storesund J.E."/>
            <person name="Kallscheuer N."/>
            <person name="Luecker S."/>
            <person name="Lage O.M."/>
            <person name="Pohl T."/>
            <person name="Merkel B.J."/>
            <person name="Hornburger P."/>
            <person name="Mueller R.-W."/>
            <person name="Bruemmer F."/>
            <person name="Labrenz M."/>
            <person name="Spormann A.M."/>
            <person name="Op Den Camp H."/>
            <person name="Overmann J."/>
            <person name="Amann R."/>
            <person name="Jetten M.S.M."/>
            <person name="Mascher T."/>
            <person name="Medema M.H."/>
            <person name="Devos D.P."/>
            <person name="Kaster A.-K."/>
            <person name="Ovreas L."/>
            <person name="Rohde M."/>
            <person name="Galperin M.Y."/>
            <person name="Jogler C."/>
        </authorList>
    </citation>
    <scope>NUCLEOTIDE SEQUENCE [LARGE SCALE GENOMIC DNA]</scope>
    <source>
        <strain evidence="4 5">Pan54</strain>
    </source>
</reference>
<dbReference type="InterPro" id="IPR050565">
    <property type="entry name" value="LYPA1-2/EST-like"/>
</dbReference>